<organism evidence="6 7">
    <name type="scientific">Iamia majanohamensis</name>
    <dbReference type="NCBI Taxonomy" id="467976"/>
    <lineage>
        <taxon>Bacteria</taxon>
        <taxon>Bacillati</taxon>
        <taxon>Actinomycetota</taxon>
        <taxon>Acidimicrobiia</taxon>
        <taxon>Acidimicrobiales</taxon>
        <taxon>Iamiaceae</taxon>
        <taxon>Iamia</taxon>
    </lineage>
</organism>
<dbReference type="PROSITE" id="PS51257">
    <property type="entry name" value="PROKAR_LIPOPROTEIN"/>
    <property type="match status" value="1"/>
</dbReference>
<dbReference type="KEGG" id="ima:PO878_04785"/>
<evidence type="ECO:0000256" key="4">
    <source>
        <dbReference type="SAM" id="SignalP"/>
    </source>
</evidence>
<evidence type="ECO:0000256" key="2">
    <source>
        <dbReference type="ARBA" id="ARBA00023008"/>
    </source>
</evidence>
<name>A0AAE9YBM1_9ACTN</name>
<dbReference type="RefSeq" id="WP_272737556.1">
    <property type="nucleotide sequence ID" value="NZ_CP116942.1"/>
</dbReference>
<feature type="domain" description="Blue (type 1) copper" evidence="5">
    <location>
        <begin position="38"/>
        <end position="150"/>
    </location>
</feature>
<feature type="region of interest" description="Disordered" evidence="3">
    <location>
        <begin position="83"/>
        <end position="106"/>
    </location>
</feature>
<dbReference type="InterPro" id="IPR008972">
    <property type="entry name" value="Cupredoxin"/>
</dbReference>
<feature type="signal peptide" evidence="4">
    <location>
        <begin position="1"/>
        <end position="23"/>
    </location>
</feature>
<dbReference type="EMBL" id="CP116942">
    <property type="protein sequence ID" value="WCO68039.1"/>
    <property type="molecule type" value="Genomic_DNA"/>
</dbReference>
<dbReference type="PANTHER" id="PTHR38439">
    <property type="entry name" value="AURACYANIN-B"/>
    <property type="match status" value="1"/>
</dbReference>
<sequence length="151" mass="15829">MSVPPRILSLALAGLLVTAAACGSDEPSGAPADGTERTVEVKMVDIAYEPTAVEVAAGETVRFVFTNDGAVAHDAFIGDEAAQADHESEMRSMDDMDSGEMDHSGEDDGITVQPGETGELTYTFAENGPLLIGCHEPDHYEAGMVIEVDVT</sequence>
<dbReference type="GO" id="GO:0005507">
    <property type="term" value="F:copper ion binding"/>
    <property type="evidence" value="ECO:0007669"/>
    <property type="project" value="InterPro"/>
</dbReference>
<dbReference type="AlphaFoldDB" id="A0AAE9YBM1"/>
<accession>A0AAE9YBM1</accession>
<keyword evidence="4" id="KW-0732">Signal</keyword>
<keyword evidence="2" id="KW-0186">Copper</keyword>
<gene>
    <name evidence="6" type="ORF">PO878_04785</name>
</gene>
<dbReference type="Proteomes" id="UP001216390">
    <property type="component" value="Chromosome"/>
</dbReference>
<feature type="chain" id="PRO_5042117953" evidence="4">
    <location>
        <begin position="24"/>
        <end position="151"/>
    </location>
</feature>
<evidence type="ECO:0000313" key="7">
    <source>
        <dbReference type="Proteomes" id="UP001216390"/>
    </source>
</evidence>
<dbReference type="Gene3D" id="2.60.40.420">
    <property type="entry name" value="Cupredoxins - blue copper proteins"/>
    <property type="match status" value="1"/>
</dbReference>
<dbReference type="SUPFAM" id="SSF49503">
    <property type="entry name" value="Cupredoxins"/>
    <property type="match status" value="1"/>
</dbReference>
<protein>
    <submittedName>
        <fullName evidence="6">Plastocyanin/azurin family copper-binding protein</fullName>
    </submittedName>
</protein>
<reference evidence="6" key="1">
    <citation type="submission" date="2023-01" db="EMBL/GenBank/DDBJ databases">
        <title>The diversity of Class Acidimicrobiia in South China Sea sediment environments and the proposal of Iamia marina sp. nov., a novel species of the genus Iamia.</title>
        <authorList>
            <person name="He Y."/>
            <person name="Tian X."/>
        </authorList>
    </citation>
    <scope>NUCLEOTIDE SEQUENCE</scope>
    <source>
        <strain evidence="6">DSM 19957</strain>
    </source>
</reference>
<evidence type="ECO:0000256" key="1">
    <source>
        <dbReference type="ARBA" id="ARBA00022723"/>
    </source>
</evidence>
<evidence type="ECO:0000313" key="6">
    <source>
        <dbReference type="EMBL" id="WCO68039.1"/>
    </source>
</evidence>
<dbReference type="InterPro" id="IPR000923">
    <property type="entry name" value="BlueCu_1"/>
</dbReference>
<proteinExistence type="predicted"/>
<evidence type="ECO:0000259" key="5">
    <source>
        <dbReference type="Pfam" id="PF00127"/>
    </source>
</evidence>
<dbReference type="GO" id="GO:0009055">
    <property type="term" value="F:electron transfer activity"/>
    <property type="evidence" value="ECO:0007669"/>
    <property type="project" value="InterPro"/>
</dbReference>
<keyword evidence="1" id="KW-0479">Metal-binding</keyword>
<dbReference type="InterPro" id="IPR050845">
    <property type="entry name" value="Cu-binding_ET"/>
</dbReference>
<evidence type="ECO:0000256" key="3">
    <source>
        <dbReference type="SAM" id="MobiDB-lite"/>
    </source>
</evidence>
<dbReference type="PANTHER" id="PTHR38439:SF3">
    <property type="entry name" value="COPPER-RESISTANT CUPROPROTEIN COPI"/>
    <property type="match status" value="1"/>
</dbReference>
<dbReference type="Pfam" id="PF00127">
    <property type="entry name" value="Copper-bind"/>
    <property type="match status" value="1"/>
</dbReference>
<keyword evidence="7" id="KW-1185">Reference proteome</keyword>